<dbReference type="GO" id="GO:1990498">
    <property type="term" value="C:mitotic spindle microtubule"/>
    <property type="evidence" value="ECO:0007669"/>
    <property type="project" value="UniProtKB-ARBA"/>
</dbReference>
<dbReference type="Pfam" id="PF21041">
    <property type="entry name" value="XMAP215_CLASP_TOG"/>
    <property type="match status" value="4"/>
</dbReference>
<feature type="region of interest" description="Disordered" evidence="7">
    <location>
        <begin position="519"/>
        <end position="696"/>
    </location>
</feature>
<feature type="compositionally biased region" description="Low complexity" evidence="7">
    <location>
        <begin position="662"/>
        <end position="683"/>
    </location>
</feature>
<feature type="compositionally biased region" description="Polar residues" evidence="7">
    <location>
        <begin position="1646"/>
        <end position="1665"/>
    </location>
</feature>
<dbReference type="InterPro" id="IPR034085">
    <property type="entry name" value="TOG"/>
</dbReference>
<dbReference type="GO" id="GO:0044732">
    <property type="term" value="C:mitotic spindle pole body"/>
    <property type="evidence" value="ECO:0007669"/>
    <property type="project" value="UniProtKB-ARBA"/>
</dbReference>
<dbReference type="OrthoDB" id="205662at2759"/>
<feature type="compositionally biased region" description="Polar residues" evidence="7">
    <location>
        <begin position="2019"/>
        <end position="2036"/>
    </location>
</feature>
<dbReference type="SMART" id="SM01349">
    <property type="entry name" value="TOG"/>
    <property type="match status" value="5"/>
</dbReference>
<evidence type="ECO:0000313" key="10">
    <source>
        <dbReference type="Proteomes" id="UP000053611"/>
    </source>
</evidence>
<dbReference type="PROSITE" id="PS50077">
    <property type="entry name" value="HEAT_REPEAT"/>
    <property type="match status" value="1"/>
</dbReference>
<feature type="domain" description="TOG" evidence="8">
    <location>
        <begin position="1336"/>
        <end position="1585"/>
    </location>
</feature>
<feature type="region of interest" description="Disordered" evidence="7">
    <location>
        <begin position="1995"/>
        <end position="2073"/>
    </location>
</feature>
<gene>
    <name evidence="9" type="ORF">CC85DRAFT_276951</name>
</gene>
<feature type="compositionally biased region" description="Low complexity" evidence="7">
    <location>
        <begin position="2142"/>
        <end position="2181"/>
    </location>
</feature>
<dbReference type="GO" id="GO:1990571">
    <property type="term" value="P:meiotic centromere clustering"/>
    <property type="evidence" value="ECO:0007669"/>
    <property type="project" value="UniProtKB-ARBA"/>
</dbReference>
<dbReference type="FunFam" id="1.25.10.10:FF:000019">
    <property type="entry name" value="Cytoskeleton-associated protein 5"/>
    <property type="match status" value="1"/>
</dbReference>
<dbReference type="GO" id="GO:0051315">
    <property type="term" value="P:attachment of mitotic spindle microtubules to kinetochore"/>
    <property type="evidence" value="ECO:0007669"/>
    <property type="project" value="UniProtKB-ARBA"/>
</dbReference>
<feature type="compositionally biased region" description="Pro residues" evidence="7">
    <location>
        <begin position="1287"/>
        <end position="1296"/>
    </location>
</feature>
<feature type="region of interest" description="Disordered" evidence="7">
    <location>
        <begin position="1583"/>
        <end position="1693"/>
    </location>
</feature>
<feature type="compositionally biased region" description="Low complexity" evidence="7">
    <location>
        <begin position="521"/>
        <end position="533"/>
    </location>
</feature>
<dbReference type="GO" id="GO:0051010">
    <property type="term" value="F:microtubule plus-end binding"/>
    <property type="evidence" value="ECO:0007669"/>
    <property type="project" value="InterPro"/>
</dbReference>
<comment type="similarity">
    <text evidence="5">Belongs to the TOG/XMAP215 family.</text>
</comment>
<evidence type="ECO:0000313" key="9">
    <source>
        <dbReference type="EMBL" id="KLT40936.1"/>
    </source>
</evidence>
<dbReference type="Gene3D" id="1.25.10.10">
    <property type="entry name" value="Leucine-rich Repeat Variant"/>
    <property type="match status" value="5"/>
</dbReference>
<feature type="compositionally biased region" description="Basic and acidic residues" evidence="7">
    <location>
        <begin position="933"/>
        <end position="942"/>
    </location>
</feature>
<dbReference type="SUPFAM" id="SSF48371">
    <property type="entry name" value="ARM repeat"/>
    <property type="match status" value="2"/>
</dbReference>
<dbReference type="FunFam" id="1.25.10.10:FF:000068">
    <property type="entry name" value="cytoskeleton-associated protein 5 isoform X1"/>
    <property type="match status" value="1"/>
</dbReference>
<evidence type="ECO:0000256" key="3">
    <source>
        <dbReference type="ARBA" id="ARBA00022737"/>
    </source>
</evidence>
<feature type="repeat" description="HEAT" evidence="6">
    <location>
        <begin position="454"/>
        <end position="492"/>
    </location>
</feature>
<feature type="region of interest" description="Disordered" evidence="7">
    <location>
        <begin position="926"/>
        <end position="957"/>
    </location>
</feature>
<accession>A0A0J0XIM1</accession>
<dbReference type="STRING" id="879819.A0A0J0XIM1"/>
<feature type="compositionally biased region" description="Pro residues" evidence="7">
    <location>
        <begin position="534"/>
        <end position="547"/>
    </location>
</feature>
<evidence type="ECO:0000256" key="6">
    <source>
        <dbReference type="PROSITE-ProRule" id="PRU00103"/>
    </source>
</evidence>
<evidence type="ECO:0000256" key="7">
    <source>
        <dbReference type="SAM" id="MobiDB-lite"/>
    </source>
</evidence>
<dbReference type="GO" id="GO:0005881">
    <property type="term" value="C:cytoplasmic microtubule"/>
    <property type="evidence" value="ECO:0007669"/>
    <property type="project" value="UniProtKB-ARBA"/>
</dbReference>
<feature type="compositionally biased region" description="Basic and acidic residues" evidence="7">
    <location>
        <begin position="2050"/>
        <end position="2073"/>
    </location>
</feature>
<feature type="domain" description="TOG" evidence="8">
    <location>
        <begin position="698"/>
        <end position="931"/>
    </location>
</feature>
<dbReference type="PANTHER" id="PTHR12609">
    <property type="entry name" value="MICROTUBULE ASSOCIATED PROTEIN XMAP215"/>
    <property type="match status" value="1"/>
</dbReference>
<dbReference type="InterPro" id="IPR048491">
    <property type="entry name" value="XMAP215_CLASP_TOG"/>
</dbReference>
<feature type="region of interest" description="Disordered" evidence="7">
    <location>
        <begin position="231"/>
        <end position="268"/>
    </location>
</feature>
<feature type="compositionally biased region" description="Pro residues" evidence="7">
    <location>
        <begin position="635"/>
        <end position="645"/>
    </location>
</feature>
<dbReference type="InterPro" id="IPR045110">
    <property type="entry name" value="XMAP215"/>
</dbReference>
<keyword evidence="10" id="KW-1185">Reference proteome</keyword>
<keyword evidence="3" id="KW-0677">Repeat</keyword>
<evidence type="ECO:0000259" key="8">
    <source>
        <dbReference type="SMART" id="SM01349"/>
    </source>
</evidence>
<evidence type="ECO:0000256" key="2">
    <source>
        <dbReference type="ARBA" id="ARBA00022490"/>
    </source>
</evidence>
<dbReference type="GO" id="GO:0000022">
    <property type="term" value="P:mitotic spindle elongation"/>
    <property type="evidence" value="ECO:0007669"/>
    <property type="project" value="UniProtKB-ARBA"/>
</dbReference>
<dbReference type="RefSeq" id="XP_018277427.1">
    <property type="nucleotide sequence ID" value="XM_018421464.1"/>
</dbReference>
<reference evidence="9 10" key="1">
    <citation type="submission" date="2015-03" db="EMBL/GenBank/DDBJ databases">
        <title>Genomics and transcriptomics of the oil-accumulating basidiomycete yeast T. oleaginosus allow insights into substrate utilization and the diverse evolutionary trajectories of mating systems in fungi.</title>
        <authorList>
            <consortium name="DOE Joint Genome Institute"/>
            <person name="Kourist R."/>
            <person name="Kracht O."/>
            <person name="Bracharz F."/>
            <person name="Lipzen A."/>
            <person name="Nolan M."/>
            <person name="Ohm R."/>
            <person name="Grigoriev I."/>
            <person name="Sun S."/>
            <person name="Heitman J."/>
            <person name="Bruck T."/>
            <person name="Nowrousian M."/>
        </authorList>
    </citation>
    <scope>NUCLEOTIDE SEQUENCE [LARGE SCALE GENOMIC DNA]</scope>
    <source>
        <strain evidence="9 10">IBC0246</strain>
    </source>
</reference>
<organism evidence="9 10">
    <name type="scientific">Cutaneotrichosporon oleaginosum</name>
    <dbReference type="NCBI Taxonomy" id="879819"/>
    <lineage>
        <taxon>Eukaryota</taxon>
        <taxon>Fungi</taxon>
        <taxon>Dikarya</taxon>
        <taxon>Basidiomycota</taxon>
        <taxon>Agaricomycotina</taxon>
        <taxon>Tremellomycetes</taxon>
        <taxon>Trichosporonales</taxon>
        <taxon>Trichosporonaceae</taxon>
        <taxon>Cutaneotrichosporon</taxon>
    </lineage>
</organism>
<feature type="region of interest" description="Disordered" evidence="7">
    <location>
        <begin position="1194"/>
        <end position="1243"/>
    </location>
</feature>
<feature type="compositionally biased region" description="Polar residues" evidence="7">
    <location>
        <begin position="1596"/>
        <end position="1605"/>
    </location>
</feature>
<dbReference type="GO" id="GO:0099070">
    <property type="term" value="C:static microtubule bundle"/>
    <property type="evidence" value="ECO:0007669"/>
    <property type="project" value="UniProtKB-ARBA"/>
</dbReference>
<feature type="region of interest" description="Disordered" evidence="7">
    <location>
        <begin position="1257"/>
        <end position="1322"/>
    </location>
</feature>
<keyword evidence="4" id="KW-0206">Cytoskeleton</keyword>
<feature type="domain" description="TOG" evidence="8">
    <location>
        <begin position="960"/>
        <end position="1195"/>
    </location>
</feature>
<name>A0A0J0XIM1_9TREE</name>
<dbReference type="GeneID" id="28982067"/>
<dbReference type="GO" id="GO:0046785">
    <property type="term" value="P:microtubule polymerization"/>
    <property type="evidence" value="ECO:0007669"/>
    <property type="project" value="InterPro"/>
</dbReference>
<dbReference type="GO" id="GO:0061863">
    <property type="term" value="F:microtubule plus end polymerase"/>
    <property type="evidence" value="ECO:0007669"/>
    <property type="project" value="InterPro"/>
</dbReference>
<feature type="region of interest" description="Disordered" evidence="7">
    <location>
        <begin position="2199"/>
        <end position="2260"/>
    </location>
</feature>
<feature type="region of interest" description="Disordered" evidence="7">
    <location>
        <begin position="2117"/>
        <end position="2184"/>
    </location>
</feature>
<evidence type="ECO:0000256" key="4">
    <source>
        <dbReference type="ARBA" id="ARBA00023212"/>
    </source>
</evidence>
<dbReference type="GO" id="GO:0030951">
    <property type="term" value="P:establishment or maintenance of microtubule cytoskeleton polarity"/>
    <property type="evidence" value="ECO:0007669"/>
    <property type="project" value="InterPro"/>
</dbReference>
<sequence length="2260" mass="240531">MEGDPPQEEDFSQIPLVERSTHKNWKARLSAYNDVIAQSAKTASDSDPFFRPYISDPALLKKWCLDANAIAQEKGVEATLAIVTNSGETSVKLRPEIVPALVEKALGNTRAGTKRKGMDLCAMFVEVENGGEGVVTDVMAGLSAKTPKAVAGAVGTLKELVESFGVQALGNVKPLLKALPKIFGHNDKNVRAEGTSLTLALYTYLGPALKPALADLKPVQVSDLEKAFEGLDSQGKGAGTGKPSRFTRKAQREREMAEAAGDEPEDEVAEEVAIDPLSLLDPVNVLELFPADVMERLASSKWKDRLEAVEECNKVLAEPRNARISDSNADAYGPLVQLLGTKCHKDANVNVVMEAAKLLEGLARGLKKSFGRYKSVTVTGLLERLKERKAAVVEALGKALDAIFLTTSLPDVTEDILTALKSKNPQVKQGTLEFLHRSLKVTTEPPAKDHIKPMAEQLVALLSDSAEPVRTAAAECLGTMMKILGERVFNPYIENVPEIQLAKVKDAFGRAEIKYRPGGVKKSAAKPVAKAPAKPAPIKKPAPPASPPKSAGKLNGGDDDLLEEFAAPPAKKPPAKFLARMKAAASPSSSPPPEKAVDSEELLQDFAAPPPKKKPPARLLARMQASGPASEESPPQSPVKPPASPLPKAAPVRKAPPPAAKLPPKAASPPAAAGPSKPAAKGATKTLASSPSEPVKYRYTPEDAAARAAELVPANFHTALADGAWKVRLEGADEMVSWVNDGGAEQVDSEIMMRFLGKTPGWGEKNFQVSAKVFEVIRLFAEKSPSFGKPAAALVIPALTEKLGDLKLKKPAGDALGVIAEKISLAFVLAQSYEPLSKQKAPKAQADALTWMKQQVIDFGIGGIPMRELISFIKTALGHANALVRSSATQLLVQVKIGVGADISGFLEDLNPTLLSTINKEFDKVASQTAPEPTREQADLREVAAGPGKSGKGGADPLDDLIPRVDLDKLVAQTSVISDSKSDAWKVRKEAFEALAALLEVKSNQRLKPNMGEIGNVLKRAMTDTNLSVKMLALGITAKIATGIGAPFEKYCRLLVQAVATVCADQKATTRTAAVATLSAMADAIGSLDPMYTGLAASLESTNPALRAAVLGWIAERLIAEAPGRGADLACLAAPVISCLEDRNGEVRKAAGTVLPFVVANAGVDFVMDQTSGLKPASRSTILPLIQNARGAGDSAKVAAEPPAAPKAAPTRAASIKTPAKAAATKAASTPARPASIIGRPGIAAPGRSIAMKALASGTSTRPGSAMSDASGGGFGLKRPTIARATPPTPAPPPPQEETGRTIPFTASDPNSRAQRLKRDASRWSLDPSNRADTLEYLLQQMEPATSSDICHLMFSKDHRAEEDFMTALAVIAEFFDPETSDSFGLHEDDLRAIQSANVDLALKYAAIRLLSNNTQLSARCLEVFSNVLDGLTRDGARLSETEVRLFVPALVMKLGDPKFGPRLAPIFEGLDKLIPASQVVQLLVQYGLEDKAAGKTGRNESLSLIEKAYRKRGSVLRYDNRGFYEVVARCIQDQGTRQAALALMALLQLQGESRTLQSVIDGLPTSAKDMLANRRATLAAAKANSAGMARITSDAGASSRSASPVPTPSKIPGHGSPASRRSRDMTSQRASAASPVGGRPASRGIPTTSRLAQPSAVRTIQPPSGMQPPSAIARPGSQARRAAPQAEEEARRPVAAARPSMMPLASAPAPSASLVAELIEAIRTEDPDDAADALKETAALIEEDGTSFVAELDQLLDALCWQFDQRGADMVVLLEPNNLRCVKHLMRTIYAAYGRPNIVKRLKIDQIRRLFAGIRRQYASLEVWVEQEGEESQAATELRDYLSMVLSAMIATPTRAVVYTMLFDGLATLCKDQREGDTDKHAASEIGVILQCTYKRVRSVDNDLRTSRLKAGTLLAIIENLLQVIPPSQWRRRPQQGLPHGDLPLRVLKTLLQRVIVYTKEADIGIYDLLQEQFDTKADTTTVYSYIFRISSGDDGAPTPPATAPALEAPQPVRRRSNGTSERPVSISSAGTRSSMGHDGLAPPAQKSPSRDVSEAERIVRRLTDPRDSEQRLNELHAFMKASDSNETEARAAISAILNPAAQTFVWRALDRRSEAVEPRSPASTSPSKNARDLPSPPLAGLPAGLGSRRISGLGAPSPGSGVSSATSSASTPSGARPTSMIDRSAPVDDQLAQLKAVFGRATSRHSGGTPTKSPTRPMSEIETTPTRPAPPKPMFDIDATPRPAMPRPMSEFQPRGEM</sequence>
<dbReference type="EMBL" id="KQ087226">
    <property type="protein sequence ID" value="KLT40936.1"/>
    <property type="molecule type" value="Genomic_DNA"/>
</dbReference>
<keyword evidence="2" id="KW-0963">Cytoplasm</keyword>
<feature type="domain" description="TOG" evidence="8">
    <location>
        <begin position="278"/>
        <end position="517"/>
    </location>
</feature>
<proteinExistence type="inferred from homology"/>
<feature type="compositionally biased region" description="Polar residues" evidence="7">
    <location>
        <begin position="2206"/>
        <end position="2228"/>
    </location>
</feature>
<dbReference type="Proteomes" id="UP000053611">
    <property type="component" value="Unassembled WGS sequence"/>
</dbReference>
<dbReference type="InterPro" id="IPR011989">
    <property type="entry name" value="ARM-like"/>
</dbReference>
<feature type="domain" description="TOG" evidence="8">
    <location>
        <begin position="2"/>
        <end position="237"/>
    </location>
</feature>
<dbReference type="InterPro" id="IPR021133">
    <property type="entry name" value="HEAT_type_2"/>
</dbReference>
<feature type="compositionally biased region" description="Low complexity" evidence="7">
    <location>
        <begin position="1196"/>
        <end position="1236"/>
    </location>
</feature>
<protein>
    <submittedName>
        <fullName evidence="9">ARM repeat-containing protein</fullName>
    </submittedName>
</protein>
<evidence type="ECO:0000256" key="1">
    <source>
        <dbReference type="ARBA" id="ARBA00004245"/>
    </source>
</evidence>
<comment type="subcellular location">
    <subcellularLocation>
        <location evidence="1">Cytoplasm</location>
        <location evidence="1">Cytoskeleton</location>
    </subcellularLocation>
</comment>
<evidence type="ECO:0000256" key="5">
    <source>
        <dbReference type="ARBA" id="ARBA00025722"/>
    </source>
</evidence>
<dbReference type="InterPro" id="IPR016024">
    <property type="entry name" value="ARM-type_fold"/>
</dbReference>